<dbReference type="InterPro" id="IPR036116">
    <property type="entry name" value="FN3_sf"/>
</dbReference>
<dbReference type="SUPFAM" id="SSF49265">
    <property type="entry name" value="Fibronectin type III"/>
    <property type="match status" value="1"/>
</dbReference>
<evidence type="ECO:0000256" key="1">
    <source>
        <dbReference type="SAM" id="MobiDB-lite"/>
    </source>
</evidence>
<sequence>MQMKKRNLSGRGGKKNKKPKEEADSGRSASYAQILGIVSEGEIEGLFNGAQSIYFNETPAQNSDGSSNFTNFSWDWRGGTQGQDRLAGFSDEISSETNVGAEIKQPIPLTRSIINANLDIIRVRLGVVLQEYPPKGGVLGLKIQFKIYVKEGNGAFVLRLDQTIKGRYSTLTEFEYNFPVNNLGGTVNDFSVRVERVTPQDSDTTRFQRVLQWRTLIEVTETKLRYPNSALFAFRFDAAQFESLPQISLKLAGRKIAIPTNATPTATRGLTYSGIWNGTFYVPSVAIADPAWILYDLITNTRYGLGRYIKANQIDKWALYEISQYCNEYVPNGEGGTEHRFQCHVLLEGKEEAYKVIESIRSIFRGFSYWMNGAISFAADKPASPVAQFTQADIENGMFSYSRTGLKSRHTIALVTWLDPDDFYRPTIETVEDREGIAKYGVRELEMSAFACISRGQAHRAGLAALLTERLETETVTFRVRAYGAYTKPGDIIRISDAKRAEIRYGGLIAASTLTTVTLDNPVSLNTGETYTLTVMMADGTVVERTVTNPPGSHTTLNLDSPLPQAPPPESNWIIASTNIQPQLFRVLNRVPAPGSGEMLHEITALDYRGDKYNFIEQGWSLTPRPTINRVPAVVNVPRNIALSYRAINNGASFTYILDASWQYPLNNGQRDQFIASYFVEYRKGDDGDWVDTRNVTSTSTQYEGLQEGKYYVRVAATDINGKSSVWVESYPLSLSKVNYSAVFTDQQTSIFATEF</sequence>
<evidence type="ECO:0000313" key="5">
    <source>
        <dbReference type="Proteomes" id="UP000186391"/>
    </source>
</evidence>
<dbReference type="Gene3D" id="2.60.40.10">
    <property type="entry name" value="Immunoglobulins"/>
    <property type="match status" value="1"/>
</dbReference>
<evidence type="ECO:0000259" key="3">
    <source>
        <dbReference type="Pfam" id="PF24801"/>
    </source>
</evidence>
<dbReference type="AlphaFoldDB" id="A0A1U7H1N7"/>
<dbReference type="InterPro" id="IPR013783">
    <property type="entry name" value="Ig-like_fold"/>
</dbReference>
<dbReference type="InterPro" id="IPR053171">
    <property type="entry name" value="Viral_Tip_Attach_Protein"/>
</dbReference>
<reference evidence="4 5" key="1">
    <citation type="submission" date="2016-11" db="EMBL/GenBank/DDBJ databases">
        <title>Draft Genome Sequences of Nine Cyanobacterial Strains from Diverse Habitats.</title>
        <authorList>
            <person name="Zhu T."/>
            <person name="Hou S."/>
            <person name="Lu X."/>
            <person name="Hess W.R."/>
        </authorList>
    </citation>
    <scope>NUCLEOTIDE SEQUENCE [LARGE SCALE GENOMIC DNA]</scope>
    <source>
        <strain evidence="4 5">NIES-592</strain>
    </source>
</reference>
<dbReference type="InterPro" id="IPR055385">
    <property type="entry name" value="GpJ_HDII-ins2"/>
</dbReference>
<evidence type="ECO:0000259" key="2">
    <source>
        <dbReference type="Pfam" id="PF13550"/>
    </source>
</evidence>
<name>A0A1U7H1N7_9CYAN</name>
<feature type="compositionally biased region" description="Basic residues" evidence="1">
    <location>
        <begin position="1"/>
        <end position="18"/>
    </location>
</feature>
<dbReference type="Pfam" id="PF24801">
    <property type="entry name" value="FNIII-A_GpJ"/>
    <property type="match status" value="1"/>
</dbReference>
<dbReference type="Proteomes" id="UP000186391">
    <property type="component" value="Unassembled WGS sequence"/>
</dbReference>
<dbReference type="OrthoDB" id="109844at2"/>
<feature type="domain" description="Tip attachment protein J" evidence="2">
    <location>
        <begin position="350"/>
        <end position="501"/>
    </location>
</feature>
<dbReference type="PANTHER" id="PTHR36251">
    <property type="entry name" value="FELS-1 PROPHAGE HOST SPECIFICITY PROTEIN-RELATED"/>
    <property type="match status" value="1"/>
</dbReference>
<feature type="domain" description="Tip attachment protein J HDII-ins2" evidence="3">
    <location>
        <begin position="94"/>
        <end position="221"/>
    </location>
</feature>
<accession>A0A1U7H1N7</accession>
<dbReference type="InterPro" id="IPR003961">
    <property type="entry name" value="FN3_dom"/>
</dbReference>
<evidence type="ECO:0000313" key="4">
    <source>
        <dbReference type="EMBL" id="OKH14861.1"/>
    </source>
</evidence>
<comment type="caution">
    <text evidence="4">The sequence shown here is derived from an EMBL/GenBank/DDBJ whole genome shotgun (WGS) entry which is preliminary data.</text>
</comment>
<gene>
    <name evidence="4" type="ORF">NIES592_08265</name>
</gene>
<feature type="region of interest" description="Disordered" evidence="1">
    <location>
        <begin position="1"/>
        <end position="27"/>
    </location>
</feature>
<dbReference type="Pfam" id="PF13550">
    <property type="entry name" value="Phage-tail_3"/>
    <property type="match status" value="1"/>
</dbReference>
<protein>
    <submittedName>
        <fullName evidence="4">Uncharacterized protein</fullName>
    </submittedName>
</protein>
<keyword evidence="5" id="KW-1185">Reference proteome</keyword>
<dbReference type="PANTHER" id="PTHR36251:SF2">
    <property type="entry name" value="GIFSY-2 PROPHAGE HOST SPECIFICITY PROTEIN J, PHAGE LAMBDA"/>
    <property type="match status" value="1"/>
</dbReference>
<proteinExistence type="predicted"/>
<dbReference type="InterPro" id="IPR032876">
    <property type="entry name" value="J_dom"/>
</dbReference>
<organism evidence="4 5">
    <name type="scientific">Fischerella major NIES-592</name>
    <dbReference type="NCBI Taxonomy" id="210994"/>
    <lineage>
        <taxon>Bacteria</taxon>
        <taxon>Bacillati</taxon>
        <taxon>Cyanobacteriota</taxon>
        <taxon>Cyanophyceae</taxon>
        <taxon>Nostocales</taxon>
        <taxon>Hapalosiphonaceae</taxon>
        <taxon>Fischerella</taxon>
    </lineage>
</organism>
<dbReference type="CDD" id="cd00063">
    <property type="entry name" value="FN3"/>
    <property type="match status" value="1"/>
</dbReference>
<dbReference type="EMBL" id="MRCA01000003">
    <property type="protein sequence ID" value="OKH14861.1"/>
    <property type="molecule type" value="Genomic_DNA"/>
</dbReference>